<dbReference type="Proteomes" id="UP001499854">
    <property type="component" value="Unassembled WGS sequence"/>
</dbReference>
<evidence type="ECO:0000313" key="1">
    <source>
        <dbReference type="EMBL" id="GAA1991333.1"/>
    </source>
</evidence>
<proteinExistence type="predicted"/>
<evidence type="ECO:0000313" key="2">
    <source>
        <dbReference type="Proteomes" id="UP001499854"/>
    </source>
</evidence>
<sequence>MFRRSITSKRTARDLGVLFTDGHGVSTHAERSAQRLDAARTSAAMKLSRI</sequence>
<reference evidence="1 2" key="1">
    <citation type="journal article" date="2019" name="Int. J. Syst. Evol. Microbiol.">
        <title>The Global Catalogue of Microorganisms (GCM) 10K type strain sequencing project: providing services to taxonomists for standard genome sequencing and annotation.</title>
        <authorList>
            <consortium name="The Broad Institute Genomics Platform"/>
            <consortium name="The Broad Institute Genome Sequencing Center for Infectious Disease"/>
            <person name="Wu L."/>
            <person name="Ma J."/>
        </authorList>
    </citation>
    <scope>NUCLEOTIDE SEQUENCE [LARGE SCALE GENOMIC DNA]</scope>
    <source>
        <strain evidence="1 2">JCM 16013</strain>
    </source>
</reference>
<organism evidence="1 2">
    <name type="scientific">Catenulispora subtropica</name>
    <dbReference type="NCBI Taxonomy" id="450798"/>
    <lineage>
        <taxon>Bacteria</taxon>
        <taxon>Bacillati</taxon>
        <taxon>Actinomycetota</taxon>
        <taxon>Actinomycetes</taxon>
        <taxon>Catenulisporales</taxon>
        <taxon>Catenulisporaceae</taxon>
        <taxon>Catenulispora</taxon>
    </lineage>
</organism>
<dbReference type="RefSeq" id="WP_344660843.1">
    <property type="nucleotide sequence ID" value="NZ_BAAAQM010000045.1"/>
</dbReference>
<accession>A0ABN2STP2</accession>
<protein>
    <submittedName>
        <fullName evidence="1">Uncharacterized protein</fullName>
    </submittedName>
</protein>
<dbReference type="EMBL" id="BAAAQM010000045">
    <property type="protein sequence ID" value="GAA1991333.1"/>
    <property type="molecule type" value="Genomic_DNA"/>
</dbReference>
<name>A0ABN2STP2_9ACTN</name>
<comment type="caution">
    <text evidence="1">The sequence shown here is derived from an EMBL/GenBank/DDBJ whole genome shotgun (WGS) entry which is preliminary data.</text>
</comment>
<keyword evidence="2" id="KW-1185">Reference proteome</keyword>
<gene>
    <name evidence="1" type="ORF">GCM10009838_63530</name>
</gene>